<dbReference type="PANTHER" id="PTHR10357:SF213">
    <property type="entry name" value="ALPHA AMYLASE CATALYTIC REGION"/>
    <property type="match status" value="1"/>
</dbReference>
<name>A0ABU1AWV8_9BACT</name>
<dbReference type="InterPro" id="IPR044077">
    <property type="entry name" value="Amylosucrase"/>
</dbReference>
<evidence type="ECO:0000313" key="3">
    <source>
        <dbReference type="Proteomes" id="UP001225316"/>
    </source>
</evidence>
<dbReference type="InterPro" id="IPR013780">
    <property type="entry name" value="Glyco_hydro_b"/>
</dbReference>
<evidence type="ECO:0000313" key="2">
    <source>
        <dbReference type="EMBL" id="MDQ8207472.1"/>
    </source>
</evidence>
<dbReference type="Gene3D" id="1.10.1740.10">
    <property type="match status" value="1"/>
</dbReference>
<dbReference type="Gene3D" id="3.90.400.10">
    <property type="entry name" value="Oligo-1,6-glucosidase, Domain 2"/>
    <property type="match status" value="1"/>
</dbReference>
<dbReference type="InterPro" id="IPR045857">
    <property type="entry name" value="O16G_dom_2"/>
</dbReference>
<keyword evidence="2" id="KW-0378">Hydrolase</keyword>
<dbReference type="CDD" id="cd11324">
    <property type="entry name" value="AmyAc_Amylosucrase"/>
    <property type="match status" value="1"/>
</dbReference>
<protein>
    <submittedName>
        <fullName evidence="2">Alpha-amylase family glycosyl hydrolase</fullName>
    </submittedName>
</protein>
<dbReference type="SUPFAM" id="SSF51445">
    <property type="entry name" value="(Trans)glycosidases"/>
    <property type="match status" value="1"/>
</dbReference>
<reference evidence="2 3" key="1">
    <citation type="submission" date="2023-04" db="EMBL/GenBank/DDBJ databases">
        <title>A novel bacteria isolated from coastal sediment.</title>
        <authorList>
            <person name="Liu X.-J."/>
            <person name="Du Z.-J."/>
        </authorList>
    </citation>
    <scope>NUCLEOTIDE SEQUENCE [LARGE SCALE GENOMIC DNA]</scope>
    <source>
        <strain evidence="2 3">SDUM461003</strain>
    </source>
</reference>
<accession>A0ABU1AWV8</accession>
<dbReference type="EMBL" id="JARXHW010000014">
    <property type="protein sequence ID" value="MDQ8207472.1"/>
    <property type="molecule type" value="Genomic_DNA"/>
</dbReference>
<evidence type="ECO:0000259" key="1">
    <source>
        <dbReference type="SMART" id="SM00642"/>
    </source>
</evidence>
<dbReference type="InterPro" id="IPR017853">
    <property type="entry name" value="GH"/>
</dbReference>
<feature type="domain" description="Glycosyl hydrolase family 13 catalytic" evidence="1">
    <location>
        <begin position="109"/>
        <end position="547"/>
    </location>
</feature>
<dbReference type="InterPro" id="IPR006047">
    <property type="entry name" value="GH13_cat_dom"/>
</dbReference>
<dbReference type="Proteomes" id="UP001225316">
    <property type="component" value="Unassembled WGS sequence"/>
</dbReference>
<gene>
    <name evidence="2" type="ORF">QEH52_08130</name>
</gene>
<organism evidence="2 3">
    <name type="scientific">Thalassobacterium maritimum</name>
    <dbReference type="NCBI Taxonomy" id="3041265"/>
    <lineage>
        <taxon>Bacteria</taxon>
        <taxon>Pseudomonadati</taxon>
        <taxon>Verrucomicrobiota</taxon>
        <taxon>Opitutia</taxon>
        <taxon>Puniceicoccales</taxon>
        <taxon>Coraliomargaritaceae</taxon>
        <taxon>Thalassobacterium</taxon>
    </lineage>
</organism>
<dbReference type="GO" id="GO:0016787">
    <property type="term" value="F:hydrolase activity"/>
    <property type="evidence" value="ECO:0007669"/>
    <property type="project" value="UniProtKB-KW"/>
</dbReference>
<dbReference type="SMART" id="SM00642">
    <property type="entry name" value="Aamy"/>
    <property type="match status" value="1"/>
</dbReference>
<dbReference type="Gene3D" id="2.60.40.1180">
    <property type="entry name" value="Golgi alpha-mannosidase II"/>
    <property type="match status" value="1"/>
</dbReference>
<proteinExistence type="predicted"/>
<dbReference type="PANTHER" id="PTHR10357">
    <property type="entry name" value="ALPHA-AMYLASE FAMILY MEMBER"/>
    <property type="match status" value="1"/>
</dbReference>
<dbReference type="Gene3D" id="3.20.20.80">
    <property type="entry name" value="Glycosidases"/>
    <property type="match status" value="1"/>
</dbReference>
<dbReference type="Pfam" id="PF00128">
    <property type="entry name" value="Alpha-amylase"/>
    <property type="match status" value="1"/>
</dbReference>
<keyword evidence="3" id="KW-1185">Reference proteome</keyword>
<sequence>MDLVYEASRTLGRVRPKILEKIEASSLSYDSCALNIETIDARLEEHWPRLFELLYRLYGQHYDFYYYLERILLTAVDCWLSRPEDLCQLDVRRENDPNWYLSERMVGGSLYVDLFSGDLNQLRDKIPYLKDLGLTYVHLMPLFKDREGNSDGGYAISDYRSVNPDLGTMEDLRALAHDFRAVGISLVIDFVFNHTSDDHEWAVRAQEGEREYLDYFHVYPDRSIPDQYERSLREIFPTIRRGNFTWQEGMQSWVWTTFNSFQWDLKYANPEVFRAMVEEMLFLANTGVEILRLDAVAFIWKQMGTNCENLPEAHLLIQAFNAVCRIAAPGLAFKSEAIVHPDEVVKYISPEECPISYNPTLMALLWEAVATRETKLLKQSVGHRQHLLPGTVWVNYLRGHDDIGWSFDNGDAWAVGINPDDHRNFLNSFYTGAFKGSFAAGVPFQHNTDTGDMRVSGTMASLAGLEQALVSGEPKLIEMAVRRIRMLYGVLCSIGGIPLIFLGEEWGMLNDYDYLADKEKKDDSRWVHRPMMDWSLVGELKKKNSVRARIFRELQELFETRKACPAFTGSQMRLLEPENGHVISYLRWSEGHLLVVIANFSDAPQTVNMRRLRTEGLAHFFKDTLSQRTLSTHDILELEPYELLWLVED</sequence>
<comment type="caution">
    <text evidence="2">The sequence shown here is derived from an EMBL/GenBank/DDBJ whole genome shotgun (WGS) entry which is preliminary data.</text>
</comment>
<dbReference type="SUPFAM" id="SSF51011">
    <property type="entry name" value="Glycosyl hydrolase domain"/>
    <property type="match status" value="1"/>
</dbReference>